<evidence type="ECO:0000313" key="2">
    <source>
        <dbReference type="Proteomes" id="UP000298324"/>
    </source>
</evidence>
<sequence>MTISAQVKQTLASLKGIEATLEDFSRIEENTEAKEVLRRNAQRVNQVIGNFEKRLSVLEFEEPQYKGF</sequence>
<keyword evidence="2" id="KW-1185">Reference proteome</keyword>
<evidence type="ECO:0008006" key="3">
    <source>
        <dbReference type="Google" id="ProtNLM"/>
    </source>
</evidence>
<proteinExistence type="predicted"/>
<reference evidence="1 2" key="1">
    <citation type="journal article" date="2018" name="Environ. Microbiol.">
        <title>Novel energy conservation strategies and behaviour of Pelotomaculum schinkii driving syntrophic propionate catabolism.</title>
        <authorList>
            <person name="Hidalgo-Ahumada C.A.P."/>
            <person name="Nobu M.K."/>
            <person name="Narihiro T."/>
            <person name="Tamaki H."/>
            <person name="Liu W.T."/>
            <person name="Kamagata Y."/>
            <person name="Stams A.J.M."/>
            <person name="Imachi H."/>
            <person name="Sousa D.Z."/>
        </authorList>
    </citation>
    <scope>NUCLEOTIDE SEQUENCE [LARGE SCALE GENOMIC DNA]</scope>
    <source>
        <strain evidence="1 2">HH</strain>
    </source>
</reference>
<dbReference type="Pfam" id="PF07870">
    <property type="entry name" value="DUF1657"/>
    <property type="match status" value="1"/>
</dbReference>
<organism evidence="1 2">
    <name type="scientific">Pelotomaculum schinkii</name>
    <dbReference type="NCBI Taxonomy" id="78350"/>
    <lineage>
        <taxon>Bacteria</taxon>
        <taxon>Bacillati</taxon>
        <taxon>Bacillota</taxon>
        <taxon>Clostridia</taxon>
        <taxon>Eubacteriales</taxon>
        <taxon>Desulfotomaculaceae</taxon>
        <taxon>Pelotomaculum</taxon>
    </lineage>
</organism>
<dbReference type="AlphaFoldDB" id="A0A4Y7RHQ9"/>
<protein>
    <recommendedName>
        <fullName evidence="3">DUF1657 domain-containing protein</fullName>
    </recommendedName>
</protein>
<accession>A0A4Y7RHQ9</accession>
<comment type="caution">
    <text evidence="1">The sequence shown here is derived from an EMBL/GenBank/DDBJ whole genome shotgun (WGS) entry which is preliminary data.</text>
</comment>
<evidence type="ECO:0000313" key="1">
    <source>
        <dbReference type="EMBL" id="TEB07847.1"/>
    </source>
</evidence>
<name>A0A4Y7RHQ9_9FIRM</name>
<dbReference type="RefSeq" id="WP_134217531.1">
    <property type="nucleotide sequence ID" value="NZ_QFGA01000001.1"/>
</dbReference>
<dbReference type="Proteomes" id="UP000298324">
    <property type="component" value="Unassembled WGS sequence"/>
</dbReference>
<dbReference type="InterPro" id="IPR012452">
    <property type="entry name" value="DUF1657"/>
</dbReference>
<dbReference type="EMBL" id="QFGA01000001">
    <property type="protein sequence ID" value="TEB07847.1"/>
    <property type="molecule type" value="Genomic_DNA"/>
</dbReference>
<gene>
    <name evidence="1" type="ORF">Psch_01402</name>
</gene>